<keyword evidence="12" id="KW-1133">Transmembrane helix</keyword>
<evidence type="ECO:0000259" key="13">
    <source>
        <dbReference type="Pfam" id="PF13851"/>
    </source>
</evidence>
<evidence type="ECO:0000313" key="15">
    <source>
        <dbReference type="Proteomes" id="UP000017861"/>
    </source>
</evidence>
<dbReference type="GO" id="GO:0031267">
    <property type="term" value="F:small GTPase binding"/>
    <property type="evidence" value="ECO:0007669"/>
    <property type="project" value="InterPro"/>
</dbReference>
<keyword evidence="12" id="KW-0812">Transmembrane</keyword>
<evidence type="ECO:0000256" key="4">
    <source>
        <dbReference type="ARBA" id="ARBA00022490"/>
    </source>
</evidence>
<evidence type="ECO:0000256" key="12">
    <source>
        <dbReference type="SAM" id="Phobius"/>
    </source>
</evidence>
<dbReference type="Pfam" id="PF13851">
    <property type="entry name" value="GAS"/>
    <property type="match status" value="1"/>
</dbReference>
<dbReference type="GO" id="GO:0005794">
    <property type="term" value="C:Golgi apparatus"/>
    <property type="evidence" value="ECO:0007669"/>
    <property type="project" value="TreeGrafter"/>
</dbReference>
<keyword evidence="9" id="KW-0206">Cytoskeleton</keyword>
<keyword evidence="12" id="KW-0472">Membrane</keyword>
<accession>V5BTX8</accession>
<evidence type="ECO:0000256" key="6">
    <source>
        <dbReference type="ARBA" id="ARBA00022846"/>
    </source>
</evidence>
<dbReference type="OrthoDB" id="767661at2759"/>
<feature type="coiled-coil region" evidence="11">
    <location>
        <begin position="143"/>
        <end position="174"/>
    </location>
</feature>
<protein>
    <recommendedName>
        <fullName evidence="13">Growth arrest-specific protein 8 domain-containing protein</fullName>
    </recommendedName>
</protein>
<dbReference type="Proteomes" id="UP000017861">
    <property type="component" value="Unassembled WGS sequence"/>
</dbReference>
<gene>
    <name evidence="14" type="ORF">TCDM_03159</name>
</gene>
<proteinExistence type="inferred from homology"/>
<name>V5BTX8_TRYCR</name>
<dbReference type="EMBL" id="AYLP01000024">
    <property type="protein sequence ID" value="ESS68013.1"/>
    <property type="molecule type" value="Genomic_DNA"/>
</dbReference>
<dbReference type="VEuPathDB" id="TriTrypDB:TCDM_03159"/>
<dbReference type="InterPro" id="IPR025593">
    <property type="entry name" value="GAS8_dom"/>
</dbReference>
<reference evidence="14 15" key="1">
    <citation type="journal article" date="2014" name="Genome Announc.">
        <title>Trypanosoma cruzi Clone Dm28c Draft Genome Sequence.</title>
        <authorList>
            <person name="Grisard E.C."/>
            <person name="Teixeira S.M."/>
            <person name="de Almeida L.G."/>
            <person name="Stoco P.H."/>
            <person name="Gerber A.L."/>
            <person name="Talavera-Lopez C."/>
            <person name="Lima O.C."/>
            <person name="Andersson B."/>
            <person name="de Vasconcelos A.T."/>
        </authorList>
    </citation>
    <scope>NUCLEOTIDE SEQUENCE [LARGE SCALE GENOMIC DNA]</scope>
    <source>
        <strain evidence="14 15">Dm28c</strain>
    </source>
</reference>
<feature type="coiled-coil region" evidence="11">
    <location>
        <begin position="303"/>
        <end position="397"/>
    </location>
</feature>
<dbReference type="GO" id="GO:0048870">
    <property type="term" value="P:cell motility"/>
    <property type="evidence" value="ECO:0007669"/>
    <property type="project" value="InterPro"/>
</dbReference>
<evidence type="ECO:0000256" key="2">
    <source>
        <dbReference type="ARBA" id="ARBA00004245"/>
    </source>
</evidence>
<feature type="domain" description="Growth arrest-specific protein 8" evidence="13">
    <location>
        <begin position="249"/>
        <end position="447"/>
    </location>
</feature>
<keyword evidence="8" id="KW-0969">Cilium</keyword>
<comment type="similarity">
    <text evidence="3">Belongs to the DRC4 family.</text>
</comment>
<evidence type="ECO:0000256" key="8">
    <source>
        <dbReference type="ARBA" id="ARBA00023069"/>
    </source>
</evidence>
<evidence type="ECO:0000313" key="14">
    <source>
        <dbReference type="EMBL" id="ESS68013.1"/>
    </source>
</evidence>
<dbReference type="AlphaFoldDB" id="V5BTX8"/>
<evidence type="ECO:0000256" key="9">
    <source>
        <dbReference type="ARBA" id="ARBA00023212"/>
    </source>
</evidence>
<comment type="caution">
    <text evidence="14">The sequence shown here is derived from an EMBL/GenBank/DDBJ whole genome shotgun (WGS) entry which is preliminary data.</text>
</comment>
<dbReference type="PANTHER" id="PTHR31543">
    <property type="entry name" value="DYNEIN REGULATORY COMPLEX SUBUNIT 4"/>
    <property type="match status" value="1"/>
</dbReference>
<keyword evidence="4" id="KW-0963">Cytoplasm</keyword>
<organism evidence="14 15">
    <name type="scientific">Trypanosoma cruzi Dm28c</name>
    <dbReference type="NCBI Taxonomy" id="1416333"/>
    <lineage>
        <taxon>Eukaryota</taxon>
        <taxon>Discoba</taxon>
        <taxon>Euglenozoa</taxon>
        <taxon>Kinetoplastea</taxon>
        <taxon>Metakinetoplastina</taxon>
        <taxon>Trypanosomatida</taxon>
        <taxon>Trypanosomatidae</taxon>
        <taxon>Trypanosoma</taxon>
        <taxon>Schizotrypanum</taxon>
    </lineage>
</organism>
<keyword evidence="6" id="KW-0282">Flagellum</keyword>
<dbReference type="GO" id="GO:0005874">
    <property type="term" value="C:microtubule"/>
    <property type="evidence" value="ECO:0007669"/>
    <property type="project" value="UniProtKB-KW"/>
</dbReference>
<dbReference type="GO" id="GO:0031514">
    <property type="term" value="C:motile cilium"/>
    <property type="evidence" value="ECO:0007669"/>
    <property type="project" value="UniProtKB-SubCell"/>
</dbReference>
<dbReference type="GO" id="GO:0008017">
    <property type="term" value="F:microtubule binding"/>
    <property type="evidence" value="ECO:0007669"/>
    <property type="project" value="InterPro"/>
</dbReference>
<evidence type="ECO:0000256" key="1">
    <source>
        <dbReference type="ARBA" id="ARBA00004230"/>
    </source>
</evidence>
<comment type="subcellular location">
    <subcellularLocation>
        <location evidence="1">Cell projection</location>
        <location evidence="1">Cilium</location>
        <location evidence="1">Flagellum</location>
    </subcellularLocation>
    <subcellularLocation>
        <location evidence="2">Cytoplasm</location>
        <location evidence="2">Cytoskeleton</location>
    </subcellularLocation>
</comment>
<keyword evidence="10" id="KW-0966">Cell projection</keyword>
<evidence type="ECO:0000256" key="5">
    <source>
        <dbReference type="ARBA" id="ARBA00022701"/>
    </source>
</evidence>
<evidence type="ECO:0000256" key="7">
    <source>
        <dbReference type="ARBA" id="ARBA00023054"/>
    </source>
</evidence>
<sequence length="488" mass="57994">MSVYLFLCVLALFLFPVFILIIIIIIIIIFVDMPPKAVRAGMRKADKVPPPCDPIAELSSLESIHEALKKAQELRNYFQVERDKVNEFWSVSKKELENCRHAILNADAELEEMERAHQVEMKVYKQKVRHLLYEHKMKVKHCKEESDRLLREAEERHQKRMNEIQSQLTQHDRQFEAAMESHEMRIEDQRDSQNYMLTVTKKQKHEKDLARQTALYEAKLKTLRDELELRRRAEIHEIEERKNEHINALIKQHEAKFQEMKEYYNHITTNNLEIIQSLKEEIAQMKKNDEHNETLMYDIDCENQNLVAPLEEAQREVAELQQKRKQYEQDKRSLGTTRAKLRSLREEIWRLRKEHKDLEERYAEVHREREELKAKFESALRQAMEVVEERNEVLQQKLVESHALVEERDAQLDAVLQAMNLEPTALELIASEVDSTLKQKNQMIRDLHFELKKGEKLVNTTLVELERRCQAVNIPPLSREQFLTAGIV</sequence>
<keyword evidence="5" id="KW-0493">Microtubule</keyword>
<evidence type="ECO:0000256" key="10">
    <source>
        <dbReference type="ARBA" id="ARBA00023273"/>
    </source>
</evidence>
<dbReference type="InterPro" id="IPR039308">
    <property type="entry name" value="GAS8"/>
</dbReference>
<dbReference type="PANTHER" id="PTHR31543:SF0">
    <property type="entry name" value="DYNEIN REGULATORY COMPLEX SUBUNIT 4"/>
    <property type="match status" value="1"/>
</dbReference>
<evidence type="ECO:0000256" key="11">
    <source>
        <dbReference type="SAM" id="Coils"/>
    </source>
</evidence>
<evidence type="ECO:0000256" key="3">
    <source>
        <dbReference type="ARBA" id="ARBA00009859"/>
    </source>
</evidence>
<feature type="coiled-coil region" evidence="11">
    <location>
        <begin position="206"/>
        <end position="256"/>
    </location>
</feature>
<feature type="transmembrane region" description="Helical" evidence="12">
    <location>
        <begin position="7"/>
        <end position="31"/>
    </location>
</feature>
<keyword evidence="7 11" id="KW-0175">Coiled coil</keyword>